<dbReference type="STRING" id="58114.SAMN05216270_102430"/>
<dbReference type="GO" id="GO:0046872">
    <property type="term" value="F:metal ion binding"/>
    <property type="evidence" value="ECO:0007669"/>
    <property type="project" value="InterPro"/>
</dbReference>
<dbReference type="SUPFAM" id="SSF63411">
    <property type="entry name" value="LuxS/MPP-like metallohydrolase"/>
    <property type="match status" value="2"/>
</dbReference>
<evidence type="ECO:0000259" key="4">
    <source>
        <dbReference type="Pfam" id="PF05193"/>
    </source>
</evidence>
<dbReference type="InterPro" id="IPR007863">
    <property type="entry name" value="Peptidase_M16_C"/>
</dbReference>
<evidence type="ECO:0000313" key="6">
    <source>
        <dbReference type="Proteomes" id="UP000198949"/>
    </source>
</evidence>
<dbReference type="InterPro" id="IPR050361">
    <property type="entry name" value="MPP/UQCRC_Complex"/>
</dbReference>
<evidence type="ECO:0000256" key="2">
    <source>
        <dbReference type="RuleBase" id="RU004447"/>
    </source>
</evidence>
<dbReference type="PROSITE" id="PS00143">
    <property type="entry name" value="INSULINASE"/>
    <property type="match status" value="1"/>
</dbReference>
<dbReference type="GO" id="GO:0006508">
    <property type="term" value="P:proteolysis"/>
    <property type="evidence" value="ECO:0007669"/>
    <property type="project" value="InterPro"/>
</dbReference>
<name>A0A1G6T239_9ACTN</name>
<reference evidence="6" key="1">
    <citation type="submission" date="2016-10" db="EMBL/GenBank/DDBJ databases">
        <authorList>
            <person name="Varghese N."/>
            <person name="Submissions S."/>
        </authorList>
    </citation>
    <scope>NUCLEOTIDE SEQUENCE [LARGE SCALE GENOMIC DNA]</scope>
    <source>
        <strain evidence="6">CGMCC 4.3516</strain>
    </source>
</reference>
<keyword evidence="6" id="KW-1185">Reference proteome</keyword>
<feature type="domain" description="Peptidase M16 C-terminal" evidence="4">
    <location>
        <begin position="182"/>
        <end position="359"/>
    </location>
</feature>
<dbReference type="RefSeq" id="WP_091029942.1">
    <property type="nucleotide sequence ID" value="NZ_FNAD01000002.1"/>
</dbReference>
<evidence type="ECO:0000256" key="1">
    <source>
        <dbReference type="ARBA" id="ARBA00007261"/>
    </source>
</evidence>
<accession>A0A1G6T239</accession>
<dbReference type="OrthoDB" id="9811314at2"/>
<dbReference type="Proteomes" id="UP000198949">
    <property type="component" value="Unassembled WGS sequence"/>
</dbReference>
<evidence type="ECO:0000259" key="3">
    <source>
        <dbReference type="Pfam" id="PF00675"/>
    </source>
</evidence>
<dbReference type="GO" id="GO:0004222">
    <property type="term" value="F:metalloendopeptidase activity"/>
    <property type="evidence" value="ECO:0007669"/>
    <property type="project" value="InterPro"/>
</dbReference>
<dbReference type="Gene3D" id="3.30.830.10">
    <property type="entry name" value="Metalloenzyme, LuxS/M16 peptidase-like"/>
    <property type="match status" value="2"/>
</dbReference>
<dbReference type="PANTHER" id="PTHR11851">
    <property type="entry name" value="METALLOPROTEASE"/>
    <property type="match status" value="1"/>
</dbReference>
<protein>
    <submittedName>
        <fullName evidence="5">Predicted Zn-dependent peptidase</fullName>
    </submittedName>
</protein>
<gene>
    <name evidence="5" type="ORF">SAMN05216270_102430</name>
</gene>
<dbReference type="PANTHER" id="PTHR11851:SF49">
    <property type="entry name" value="MITOCHONDRIAL-PROCESSING PEPTIDASE SUBUNIT ALPHA"/>
    <property type="match status" value="1"/>
</dbReference>
<dbReference type="FunFam" id="3.30.830.10:FF:000008">
    <property type="entry name" value="Mitochondrial-processing peptidase subunit beta"/>
    <property type="match status" value="1"/>
</dbReference>
<dbReference type="Pfam" id="PF05193">
    <property type="entry name" value="Peptidase_M16_C"/>
    <property type="match status" value="1"/>
</dbReference>
<feature type="domain" description="Peptidase M16 N-terminal" evidence="3">
    <location>
        <begin position="29"/>
        <end position="175"/>
    </location>
</feature>
<comment type="similarity">
    <text evidence="1 2">Belongs to the peptidase M16 family.</text>
</comment>
<proteinExistence type="inferred from homology"/>
<dbReference type="Pfam" id="PF00675">
    <property type="entry name" value="Peptidase_M16"/>
    <property type="match status" value="1"/>
</dbReference>
<organism evidence="5 6">
    <name type="scientific">Glycomyces harbinensis</name>
    <dbReference type="NCBI Taxonomy" id="58114"/>
    <lineage>
        <taxon>Bacteria</taxon>
        <taxon>Bacillati</taxon>
        <taxon>Actinomycetota</taxon>
        <taxon>Actinomycetes</taxon>
        <taxon>Glycomycetales</taxon>
        <taxon>Glycomycetaceae</taxon>
        <taxon>Glycomyces</taxon>
    </lineage>
</organism>
<dbReference type="InterPro" id="IPR001431">
    <property type="entry name" value="Pept_M16_Zn_BS"/>
</dbReference>
<dbReference type="InterPro" id="IPR011249">
    <property type="entry name" value="Metalloenz_LuxS/M16"/>
</dbReference>
<dbReference type="AlphaFoldDB" id="A0A1G6T239"/>
<sequence>MSRPQTRTLVDDPLGGTVTSTVLPNGLHVLTESVPALRTASVGAWVGVGSRDETPELSGASHFLEHLLFKGTAKRSAAEISRAIEAVGGDSNAYTARDHTCFYERVLAADLPLAVDVLGDSVSASLVADADVETERGVILEEIAASADEPSEMVYEYFNKALFGSGALGRDIAGTVETVRAMTAGQIRDFYAAHYRLDNMVVCAAGGVDHDDFVKLVREAFAPLEGRAAVPAQRLAADAPPERPAPLVVSRDDTEQAHLVVGCRTFSRLDDRKDAMGILCNVLGGGMSSRLFQSIREERGLVYTISASDSFFADTGTFSVYAGCRPEKASEVRELIQAELDKVVRGGVTAEELARGKKMYEVGLLMGMEDSHTRMNWLGREQLLYGEVTSLEDDLAENAAVTADQVRAVAADVLSQPMTTAAVGPFDEKDFR</sequence>
<dbReference type="InterPro" id="IPR011765">
    <property type="entry name" value="Pept_M16_N"/>
</dbReference>
<evidence type="ECO:0000313" key="5">
    <source>
        <dbReference type="EMBL" id="SDD22914.1"/>
    </source>
</evidence>
<dbReference type="EMBL" id="FNAD01000002">
    <property type="protein sequence ID" value="SDD22914.1"/>
    <property type="molecule type" value="Genomic_DNA"/>
</dbReference>